<evidence type="ECO:0000259" key="1">
    <source>
        <dbReference type="Pfam" id="PF03807"/>
    </source>
</evidence>
<dbReference type="InterPro" id="IPR028939">
    <property type="entry name" value="P5C_Rdtase_cat_N"/>
</dbReference>
<dbReference type="InterPro" id="IPR018931">
    <property type="entry name" value="DUF2520"/>
</dbReference>
<dbReference type="InterPro" id="IPR037108">
    <property type="entry name" value="TM1727-like_C_sf"/>
</dbReference>
<evidence type="ECO:0000259" key="2">
    <source>
        <dbReference type="Pfam" id="PF10728"/>
    </source>
</evidence>
<dbReference type="AlphaFoldDB" id="A0A386HMS8"/>
<proteinExistence type="predicted"/>
<dbReference type="Pfam" id="PF03807">
    <property type="entry name" value="F420_oxidored"/>
    <property type="match status" value="1"/>
</dbReference>
<gene>
    <name evidence="3" type="ORF">D6B99_04755</name>
</gene>
<accession>A0A386HMS8</accession>
<dbReference type="InterPro" id="IPR036291">
    <property type="entry name" value="NAD(P)-bd_dom_sf"/>
</dbReference>
<dbReference type="PANTHER" id="PTHR40459">
    <property type="entry name" value="CONSERVED HYPOTHETICAL ALANINE AND LEUCINE RICH PROTEIN"/>
    <property type="match status" value="1"/>
</dbReference>
<dbReference type="PANTHER" id="PTHR40459:SF1">
    <property type="entry name" value="CONSERVED HYPOTHETICAL ALANINE AND LEUCINE RICH PROTEIN"/>
    <property type="match status" value="1"/>
</dbReference>
<dbReference type="RefSeq" id="WP_119985608.1">
    <property type="nucleotide sequence ID" value="NZ_CP032489.1"/>
</dbReference>
<sequence length="255" mass="28635">MKIVIIGTGNVATVLAKKMIAAQHIIVQLIGRTESSASQLASLLQCPYSLDLKNLAQDADIYFICAQDREIQTIVEGMNIPKEAIVVHTAGGISIEVLAKKFKNYGVFYPLQSLRKETAWLPIVPFFVDANSKENIGFLMDFAKTMSQLVQHADDIQRMHLHIAAVFVSNFTNYLYSLANDFCTTSQIDFSFLLPLIEETAKRLQLFAPAEMQTGPAVRGDRLTIEKHISLLNSFEEAQEVYDFLSKRIETHFKS</sequence>
<dbReference type="Pfam" id="PF10728">
    <property type="entry name" value="DUF2520"/>
    <property type="match status" value="1"/>
</dbReference>
<dbReference type="Gene3D" id="3.40.50.720">
    <property type="entry name" value="NAD(P)-binding Rossmann-like Domain"/>
    <property type="match status" value="1"/>
</dbReference>
<dbReference type="SUPFAM" id="SSF51735">
    <property type="entry name" value="NAD(P)-binding Rossmann-fold domains"/>
    <property type="match status" value="1"/>
</dbReference>
<reference evidence="3 4" key="1">
    <citation type="submission" date="2018-09" db="EMBL/GenBank/DDBJ databases">
        <title>Arachidicoccus sp. nov., a bacterium isolated from soil.</title>
        <authorList>
            <person name="Weon H.-Y."/>
            <person name="Kwon S.-W."/>
            <person name="Lee S.A."/>
        </authorList>
    </citation>
    <scope>NUCLEOTIDE SEQUENCE [LARGE SCALE GENOMIC DNA]</scope>
    <source>
        <strain evidence="3 4">KIS59-12</strain>
    </source>
</reference>
<dbReference type="EMBL" id="CP032489">
    <property type="protein sequence ID" value="AYD46982.1"/>
    <property type="molecule type" value="Genomic_DNA"/>
</dbReference>
<evidence type="ECO:0000313" key="3">
    <source>
        <dbReference type="EMBL" id="AYD46982.1"/>
    </source>
</evidence>
<feature type="domain" description="Pyrroline-5-carboxylate reductase catalytic N-terminal" evidence="1">
    <location>
        <begin position="2"/>
        <end position="90"/>
    </location>
</feature>
<dbReference type="KEGG" id="ark:D6B99_04755"/>
<keyword evidence="4" id="KW-1185">Reference proteome</keyword>
<feature type="domain" description="DUF2520" evidence="2">
    <location>
        <begin position="124"/>
        <end position="249"/>
    </location>
</feature>
<organism evidence="3 4">
    <name type="scientific">Arachidicoccus soli</name>
    <dbReference type="NCBI Taxonomy" id="2341117"/>
    <lineage>
        <taxon>Bacteria</taxon>
        <taxon>Pseudomonadati</taxon>
        <taxon>Bacteroidota</taxon>
        <taxon>Chitinophagia</taxon>
        <taxon>Chitinophagales</taxon>
        <taxon>Chitinophagaceae</taxon>
        <taxon>Arachidicoccus</taxon>
    </lineage>
</organism>
<name>A0A386HMS8_9BACT</name>
<dbReference type="Gene3D" id="1.10.1040.20">
    <property type="entry name" value="ProC-like, C-terminal domain"/>
    <property type="match status" value="1"/>
</dbReference>
<dbReference type="OrthoDB" id="9810755at2"/>
<dbReference type="SUPFAM" id="SSF48179">
    <property type="entry name" value="6-phosphogluconate dehydrogenase C-terminal domain-like"/>
    <property type="match status" value="1"/>
</dbReference>
<protein>
    <submittedName>
        <fullName evidence="3">DUF2520 domain-containing protein</fullName>
    </submittedName>
</protein>
<dbReference type="InterPro" id="IPR008927">
    <property type="entry name" value="6-PGluconate_DH-like_C_sf"/>
</dbReference>
<evidence type="ECO:0000313" key="4">
    <source>
        <dbReference type="Proteomes" id="UP000266118"/>
    </source>
</evidence>
<dbReference type="Proteomes" id="UP000266118">
    <property type="component" value="Chromosome"/>
</dbReference>